<sequence length="41" mass="4459">MVIQPSVRCHRLARATFQTASKGTFPELGRMASGGGWCRPP</sequence>
<proteinExistence type="predicted"/>
<accession>A0A6J4R9G1</accession>
<protein>
    <submittedName>
        <fullName evidence="1">Uncharacterized protein</fullName>
    </submittedName>
</protein>
<dbReference type="EMBL" id="CADCVH010000097">
    <property type="protein sequence ID" value="CAA9466669.1"/>
    <property type="molecule type" value="Genomic_DNA"/>
</dbReference>
<evidence type="ECO:0000313" key="1">
    <source>
        <dbReference type="EMBL" id="CAA9466669.1"/>
    </source>
</evidence>
<reference evidence="1" key="1">
    <citation type="submission" date="2020-02" db="EMBL/GenBank/DDBJ databases">
        <authorList>
            <person name="Meier V. D."/>
        </authorList>
    </citation>
    <scope>NUCLEOTIDE SEQUENCE</scope>
    <source>
        <strain evidence="1">AVDCRST_MAG02</strain>
    </source>
</reference>
<dbReference type="AlphaFoldDB" id="A0A6J4R9G1"/>
<name>A0A6J4R9G1_9ACTN</name>
<organism evidence="1">
    <name type="scientific">uncultured Rubrobacteraceae bacterium</name>
    <dbReference type="NCBI Taxonomy" id="349277"/>
    <lineage>
        <taxon>Bacteria</taxon>
        <taxon>Bacillati</taxon>
        <taxon>Actinomycetota</taxon>
        <taxon>Rubrobacteria</taxon>
        <taxon>Rubrobacterales</taxon>
        <taxon>Rubrobacteraceae</taxon>
        <taxon>environmental samples</taxon>
    </lineage>
</organism>
<gene>
    <name evidence="1" type="ORF">AVDCRST_MAG02-3183</name>
</gene>